<evidence type="ECO:0000256" key="6">
    <source>
        <dbReference type="ARBA" id="ARBA00023014"/>
    </source>
</evidence>
<sequence>MARHNMAHTKAGTIDQEPEVLRVPGHHYYDPERWQRELERVFKRMPLMLGLSTEFAAPGDFKSMDVVGVPLFIVRHADGDLRAYINSCSHRGAQVVTETRGNSKRFSCPYHAWTYDHDGDLVAIYRERDFGSIDKSCKGLTALPVAERANLVWVTLDPMSTLDIDTFLCGYDELLANFGFGSWQVFDTRTIDGPNWKIAYDGYMDLYHLSTLHKATIGTNMSSQALYYAWGPHQRVVSPDPSLLEYESKPESEWSTAHMMASVWTIFPHVSIAGFSGGGRSAMISQLFPGETPLESRTVQNYVMQELPATDEAKEQAVEQFKLLEYVVREEDYATGLRQQRALMSRPNAEVIFGRNEGGGHRFHGFVERLLQTEDADLPSLFTK</sequence>
<proteinExistence type="predicted"/>
<dbReference type="PROSITE" id="PS51296">
    <property type="entry name" value="RIESKE"/>
    <property type="match status" value="1"/>
</dbReference>
<gene>
    <name evidence="9" type="ORF">METZ01_LOCUS132161</name>
</gene>
<dbReference type="PROSITE" id="PS00570">
    <property type="entry name" value="RING_HYDROXYL_ALPHA"/>
    <property type="match status" value="1"/>
</dbReference>
<protein>
    <recommendedName>
        <fullName evidence="8">Rieske domain-containing protein</fullName>
    </recommendedName>
</protein>
<evidence type="ECO:0000256" key="3">
    <source>
        <dbReference type="ARBA" id="ARBA00022723"/>
    </source>
</evidence>
<dbReference type="InterPro" id="IPR001663">
    <property type="entry name" value="Rng_hydr_dOase-A"/>
</dbReference>
<dbReference type="GO" id="GO:0005506">
    <property type="term" value="F:iron ion binding"/>
    <property type="evidence" value="ECO:0007669"/>
    <property type="project" value="InterPro"/>
</dbReference>
<evidence type="ECO:0000256" key="1">
    <source>
        <dbReference type="ARBA" id="ARBA00001962"/>
    </source>
</evidence>
<reference evidence="9" key="1">
    <citation type="submission" date="2018-05" db="EMBL/GenBank/DDBJ databases">
        <authorList>
            <person name="Lanie J.A."/>
            <person name="Ng W.-L."/>
            <person name="Kazmierczak K.M."/>
            <person name="Andrzejewski T.M."/>
            <person name="Davidsen T.M."/>
            <person name="Wayne K.J."/>
            <person name="Tettelin H."/>
            <person name="Glass J.I."/>
            <person name="Rusch D."/>
            <person name="Podicherti R."/>
            <person name="Tsui H.-C.T."/>
            <person name="Winkler M.E."/>
        </authorList>
    </citation>
    <scope>NUCLEOTIDE SEQUENCE</scope>
</reference>
<dbReference type="AlphaFoldDB" id="A0A381YS39"/>
<dbReference type="InterPro" id="IPR036922">
    <property type="entry name" value="Rieske_2Fe-2S_sf"/>
</dbReference>
<dbReference type="InterPro" id="IPR015879">
    <property type="entry name" value="Ring_hydroxy_dOase_asu_C_dom"/>
</dbReference>
<evidence type="ECO:0000313" key="9">
    <source>
        <dbReference type="EMBL" id="SVA79307.1"/>
    </source>
</evidence>
<evidence type="ECO:0000259" key="8">
    <source>
        <dbReference type="PROSITE" id="PS51296"/>
    </source>
</evidence>
<keyword evidence="7" id="KW-0520">NAD</keyword>
<dbReference type="CDD" id="cd03469">
    <property type="entry name" value="Rieske_RO_Alpha_N"/>
    <property type="match status" value="1"/>
</dbReference>
<dbReference type="Gene3D" id="2.102.10.10">
    <property type="entry name" value="Rieske [2Fe-2S] iron-sulphur domain"/>
    <property type="match status" value="1"/>
</dbReference>
<name>A0A381YS39_9ZZZZ</name>
<dbReference type="SUPFAM" id="SSF50022">
    <property type="entry name" value="ISP domain"/>
    <property type="match status" value="1"/>
</dbReference>
<accession>A0A381YS39</accession>
<evidence type="ECO:0000256" key="4">
    <source>
        <dbReference type="ARBA" id="ARBA00023002"/>
    </source>
</evidence>
<organism evidence="9">
    <name type="scientific">marine metagenome</name>
    <dbReference type="NCBI Taxonomy" id="408172"/>
    <lineage>
        <taxon>unclassified sequences</taxon>
        <taxon>metagenomes</taxon>
        <taxon>ecological metagenomes</taxon>
    </lineage>
</organism>
<dbReference type="Pfam" id="PF00355">
    <property type="entry name" value="Rieske"/>
    <property type="match status" value="1"/>
</dbReference>
<dbReference type="GO" id="GO:0016491">
    <property type="term" value="F:oxidoreductase activity"/>
    <property type="evidence" value="ECO:0007669"/>
    <property type="project" value="UniProtKB-KW"/>
</dbReference>
<dbReference type="SUPFAM" id="SSF55961">
    <property type="entry name" value="Bet v1-like"/>
    <property type="match status" value="1"/>
</dbReference>
<dbReference type="PANTHER" id="PTHR43756:SF5">
    <property type="entry name" value="CHOLINE MONOOXYGENASE, CHLOROPLASTIC"/>
    <property type="match status" value="1"/>
</dbReference>
<dbReference type="PRINTS" id="PR00090">
    <property type="entry name" value="RNGDIOXGNASE"/>
</dbReference>
<comment type="cofactor">
    <cofactor evidence="1">
        <name>Fe cation</name>
        <dbReference type="ChEBI" id="CHEBI:24875"/>
    </cofactor>
</comment>
<keyword evidence="6" id="KW-0411">Iron-sulfur</keyword>
<evidence type="ECO:0000256" key="7">
    <source>
        <dbReference type="ARBA" id="ARBA00023027"/>
    </source>
</evidence>
<dbReference type="PANTHER" id="PTHR43756">
    <property type="entry name" value="CHOLINE MONOOXYGENASE, CHLOROPLASTIC"/>
    <property type="match status" value="1"/>
</dbReference>
<evidence type="ECO:0000256" key="5">
    <source>
        <dbReference type="ARBA" id="ARBA00023004"/>
    </source>
</evidence>
<keyword evidence="5" id="KW-0408">Iron</keyword>
<dbReference type="Pfam" id="PF00848">
    <property type="entry name" value="Ring_hydroxyl_A"/>
    <property type="match status" value="1"/>
</dbReference>
<keyword evidence="3" id="KW-0479">Metal-binding</keyword>
<keyword evidence="2" id="KW-0001">2Fe-2S</keyword>
<dbReference type="Gene3D" id="3.90.380.10">
    <property type="entry name" value="Naphthalene 1,2-dioxygenase Alpha Subunit, Chain A, domain 1"/>
    <property type="match status" value="1"/>
</dbReference>
<feature type="domain" description="Rieske" evidence="8">
    <location>
        <begin position="48"/>
        <end position="154"/>
    </location>
</feature>
<dbReference type="EMBL" id="UINC01018812">
    <property type="protein sequence ID" value="SVA79307.1"/>
    <property type="molecule type" value="Genomic_DNA"/>
</dbReference>
<dbReference type="InterPro" id="IPR017941">
    <property type="entry name" value="Rieske_2Fe-2S"/>
</dbReference>
<keyword evidence="4" id="KW-0560">Oxidoreductase</keyword>
<dbReference type="GO" id="GO:0051537">
    <property type="term" value="F:2 iron, 2 sulfur cluster binding"/>
    <property type="evidence" value="ECO:0007669"/>
    <property type="project" value="UniProtKB-KW"/>
</dbReference>
<evidence type="ECO:0000256" key="2">
    <source>
        <dbReference type="ARBA" id="ARBA00022714"/>
    </source>
</evidence>
<dbReference type="InterPro" id="IPR015881">
    <property type="entry name" value="ARHD_Rieske_2Fe_2S"/>
</dbReference>